<accession>A0A0A2EBY6</accession>
<evidence type="ECO:0000313" key="2">
    <source>
        <dbReference type="EMBL" id="KGN76366.1"/>
    </source>
</evidence>
<dbReference type="Proteomes" id="UP000030103">
    <property type="component" value="Unassembled WGS sequence"/>
</dbReference>
<dbReference type="Gene3D" id="3.40.50.1980">
    <property type="entry name" value="Nitrogenase molybdenum iron protein domain"/>
    <property type="match status" value="2"/>
</dbReference>
<dbReference type="STRING" id="28115.HQ47_00845"/>
<feature type="domain" description="Fe/B12 periplasmic-binding" evidence="1">
    <location>
        <begin position="110"/>
        <end position="381"/>
    </location>
</feature>
<comment type="caution">
    <text evidence="2">The sequence shown here is derived from an EMBL/GenBank/DDBJ whole genome shotgun (WGS) entry which is preliminary data.</text>
</comment>
<keyword evidence="3" id="KW-1185">Reference proteome</keyword>
<proteinExistence type="predicted"/>
<evidence type="ECO:0000313" key="3">
    <source>
        <dbReference type="Proteomes" id="UP000030103"/>
    </source>
</evidence>
<dbReference type="eggNOG" id="COG0614">
    <property type="taxonomic scope" value="Bacteria"/>
</dbReference>
<organism evidence="2 3">
    <name type="scientific">Porphyromonas macacae</name>
    <dbReference type="NCBI Taxonomy" id="28115"/>
    <lineage>
        <taxon>Bacteria</taxon>
        <taxon>Pseudomonadati</taxon>
        <taxon>Bacteroidota</taxon>
        <taxon>Bacteroidia</taxon>
        <taxon>Bacteroidales</taxon>
        <taxon>Porphyromonadaceae</taxon>
        <taxon>Porphyromonas</taxon>
    </lineage>
</organism>
<dbReference type="PANTHER" id="PTHR30535:SF34">
    <property type="entry name" value="MOLYBDATE-BINDING PROTEIN MOLA"/>
    <property type="match status" value="1"/>
</dbReference>
<dbReference type="EMBL" id="JRFA01000002">
    <property type="protein sequence ID" value="KGN76366.1"/>
    <property type="molecule type" value="Genomic_DNA"/>
</dbReference>
<dbReference type="OrthoDB" id="9812528at2"/>
<dbReference type="GO" id="GO:0071281">
    <property type="term" value="P:cellular response to iron ion"/>
    <property type="evidence" value="ECO:0007669"/>
    <property type="project" value="TreeGrafter"/>
</dbReference>
<dbReference type="InterPro" id="IPR002491">
    <property type="entry name" value="ABC_transptr_periplasmic_BD"/>
</dbReference>
<name>A0A0A2EBY6_9PORP</name>
<evidence type="ECO:0000259" key="1">
    <source>
        <dbReference type="PROSITE" id="PS50983"/>
    </source>
</evidence>
<dbReference type="PROSITE" id="PS51257">
    <property type="entry name" value="PROKAR_LIPOPROTEIN"/>
    <property type="match status" value="1"/>
</dbReference>
<protein>
    <recommendedName>
        <fullName evidence="1">Fe/B12 periplasmic-binding domain-containing protein</fullName>
    </recommendedName>
</protein>
<dbReference type="PANTHER" id="PTHR30535">
    <property type="entry name" value="VITAMIN B12-BINDING PROTEIN"/>
    <property type="match status" value="1"/>
</dbReference>
<sequence>MKHNSTIYIQGLIFILLLTFTGCRQQHSKPDKISGADSLSGSLNFATQIKHAKGLRISVWQKGYKSVIITNPVNPKDTLARYILGESPLPSNMQEQAHPESIFIQLPLNRIVCLSATYVGGLDILGYAHRIVGGIDVEKYYGPEIRKHVSEGQIQNVGQGMEVNNELIIARRPDLILHSQYDFRSRRGGLKESGISMVLVNEWQEETLLGRAEWLKLFGELMGCAARADSIFNGIEADYMMTAQMPAPETKKTVLHGQEFQGAWYLPSGNSYAANALRQVGAVYNAPRYVDKKTPLSTEQVLHIHRNDDVWFMWGITGVKNLDDLKRTNPKYAYFKAFETGNIYMNDKRSSKEGGNDFWESGIYRPDLLLKDFRKAIYPETLPGYEITYWRKIEH</sequence>
<gene>
    <name evidence="2" type="ORF">HQ47_00845</name>
</gene>
<dbReference type="SUPFAM" id="SSF53807">
    <property type="entry name" value="Helical backbone' metal receptor"/>
    <property type="match status" value="1"/>
</dbReference>
<dbReference type="Pfam" id="PF01497">
    <property type="entry name" value="Peripla_BP_2"/>
    <property type="match status" value="1"/>
</dbReference>
<dbReference type="AlphaFoldDB" id="A0A0A2EBY6"/>
<dbReference type="RefSeq" id="WP_036872624.1">
    <property type="nucleotide sequence ID" value="NZ_JRFA01000002.1"/>
</dbReference>
<reference evidence="2 3" key="1">
    <citation type="submission" date="2014-09" db="EMBL/GenBank/DDBJ databases">
        <title>Draft Genome Sequence of Porphyromonas macacae COT-192_OH2859.</title>
        <authorList>
            <person name="Wallis C."/>
            <person name="Deusch O."/>
            <person name="O'Flynn C."/>
            <person name="Davis I."/>
            <person name="Horsfall A."/>
            <person name="Kirkwood N."/>
            <person name="Harris S."/>
            <person name="Eisen J.A."/>
            <person name="Coil D.A."/>
            <person name="Darling A.E."/>
            <person name="Jospin G."/>
            <person name="Alexiev A."/>
        </authorList>
    </citation>
    <scope>NUCLEOTIDE SEQUENCE [LARGE SCALE GENOMIC DNA]</scope>
    <source>
        <strain evidence="3">COT-192 OH2859</strain>
    </source>
</reference>
<dbReference type="PROSITE" id="PS50983">
    <property type="entry name" value="FE_B12_PBP"/>
    <property type="match status" value="1"/>
</dbReference>
<dbReference type="InterPro" id="IPR050902">
    <property type="entry name" value="ABC_Transporter_SBP"/>
</dbReference>